<geneLocation type="plasmid" evidence="2">
    <name>p1564</name>
</geneLocation>
<accession>A0A6B9T215</accession>
<sequence>MKRTMPMNLSIIARVLRQLAIIFVLSVLLVAGYIYYAGKQHQQAAINFWGEQYQPDAISTQIDWGFIGNWVIPRGGPIISPGIAGVCPNTPLPVVPLKTGPDGRGYVLCGIGSEAVATSFDVNDIQDEEIRNTLKTMFEEEFEKTVKGDKWTLKN</sequence>
<dbReference type="EMBL" id="MN603981">
    <property type="protein sequence ID" value="QHJ90512.1"/>
    <property type="molecule type" value="Genomic_DNA"/>
</dbReference>
<reference evidence="2" key="1">
    <citation type="submission" date="2019-10" db="EMBL/GenBank/DDBJ databases">
        <title>Plasmid sequencing of p1564.</title>
        <authorList>
            <person name="Yu F."/>
        </authorList>
    </citation>
    <scope>NUCLEOTIDE SEQUENCE</scope>
    <source>
        <strain evidence="2">1564</strain>
        <plasmid evidence="2">p1564</plasmid>
    </source>
</reference>
<protein>
    <submittedName>
        <fullName evidence="2">Uncharacterized protein</fullName>
    </submittedName>
</protein>
<evidence type="ECO:0000256" key="1">
    <source>
        <dbReference type="SAM" id="Phobius"/>
    </source>
</evidence>
<keyword evidence="1" id="KW-1133">Transmembrane helix</keyword>
<evidence type="ECO:0000313" key="2">
    <source>
        <dbReference type="EMBL" id="QHJ90512.1"/>
    </source>
</evidence>
<proteinExistence type="predicted"/>
<keyword evidence="2" id="KW-0614">Plasmid</keyword>
<keyword evidence="1" id="KW-0472">Membrane</keyword>
<organism evidence="2">
    <name type="scientific">Klebsiella aerogenes</name>
    <name type="common">Enterobacter aerogenes</name>
    <dbReference type="NCBI Taxonomy" id="548"/>
    <lineage>
        <taxon>Bacteria</taxon>
        <taxon>Pseudomonadati</taxon>
        <taxon>Pseudomonadota</taxon>
        <taxon>Gammaproteobacteria</taxon>
        <taxon>Enterobacterales</taxon>
        <taxon>Enterobacteriaceae</taxon>
        <taxon>Klebsiella/Raoultella group</taxon>
        <taxon>Klebsiella</taxon>
    </lineage>
</organism>
<name>A0A6B9T215_KLEAE</name>
<feature type="transmembrane region" description="Helical" evidence="1">
    <location>
        <begin position="20"/>
        <end position="38"/>
    </location>
</feature>
<keyword evidence="1" id="KW-0812">Transmembrane</keyword>
<dbReference type="AlphaFoldDB" id="A0A6B9T215"/>